<gene>
    <name evidence="1 2" type="ordered locus">At3g26395</name>
</gene>
<protein>
    <submittedName>
        <fullName evidence="2">Uncharacterized protein</fullName>
    </submittedName>
</protein>
<dbReference type="FunCoup" id="A0A1I9LQ11">
    <property type="interactions" value="2"/>
</dbReference>
<evidence type="ECO:0000313" key="1">
    <source>
        <dbReference type="Araport" id="AT3G26395"/>
    </source>
</evidence>
<proteinExistence type="predicted"/>
<dbReference type="EMBL" id="CP002686">
    <property type="protein sequence ID" value="ANM64669.1"/>
    <property type="molecule type" value="Genomic_DNA"/>
</dbReference>
<dbReference type="InParanoid" id="A0A1I9LQ11"/>
<dbReference type="ExpressionAtlas" id="A0A1I9LQ11">
    <property type="expression patterns" value="baseline and differential"/>
</dbReference>
<dbReference type="KEGG" id="ath:AT3G26395"/>
<reference evidence="2 3" key="1">
    <citation type="journal article" date="2000" name="Nature">
        <title>Sequence and analysis of chromosome 3 of the plant Arabidopsis thaliana.</title>
        <authorList>
            <consortium name="European Union Chromosome 3 Arabidopsis Sequencing Consortium"/>
            <consortium name="Institute for Genomic Research"/>
            <consortium name="Kazusa DNA Research Institute"/>
            <person name="Salanoubat M."/>
            <person name="Lemcke K."/>
            <person name="Rieger M."/>
            <person name="Ansorge W."/>
            <person name="Unseld M."/>
            <person name="Fartmann B."/>
            <person name="Valle G."/>
            <person name="Blocker H."/>
            <person name="Perez-Alonso M."/>
            <person name="Obermaier B."/>
            <person name="Delseny M."/>
            <person name="Boutry M."/>
            <person name="Grivell L.A."/>
            <person name="Mache R."/>
            <person name="Puigdomenech P."/>
            <person name="De Simone V."/>
            <person name="Choisne N."/>
            <person name="Artiguenave F."/>
            <person name="Robert C."/>
            <person name="Brottier P."/>
            <person name="Wincker P."/>
            <person name="Cattolico L."/>
            <person name="Weissenbach J."/>
            <person name="Saurin W."/>
            <person name="Quetier F."/>
            <person name="Schafer M."/>
            <person name="Muller-Auer S."/>
            <person name="Gabel C."/>
            <person name="Fuchs M."/>
            <person name="Benes V."/>
            <person name="Wurmbach E."/>
            <person name="Drzonek H."/>
            <person name="Erfle H."/>
            <person name="Jordan N."/>
            <person name="Bangert S."/>
            <person name="Wiedelmann R."/>
            <person name="Kranz H."/>
            <person name="Voss H."/>
            <person name="Holland R."/>
            <person name="Brandt P."/>
            <person name="Nyakatura G."/>
            <person name="Vezzi A."/>
            <person name="D'Angelo M."/>
            <person name="Pallavicini A."/>
            <person name="Toppo S."/>
            <person name="Simionati B."/>
            <person name="Conrad A."/>
            <person name="Hornischer K."/>
            <person name="Kauer G."/>
            <person name="Lohnert T.H."/>
            <person name="Nordsiek G."/>
            <person name="Reichelt J."/>
            <person name="Scharfe M."/>
            <person name="Schon O."/>
            <person name="Bargues M."/>
            <person name="Terol J."/>
            <person name="Climent J."/>
            <person name="Navarro P."/>
            <person name="Collado C."/>
            <person name="Perez-Perez A."/>
            <person name="Ottenwalder B."/>
            <person name="Duchemin D."/>
            <person name="Cooke R."/>
            <person name="Laudie M."/>
            <person name="Berger-Llauro C."/>
            <person name="Purnelle B."/>
            <person name="Masuy D."/>
            <person name="de Haan M."/>
            <person name="Maarse A.C."/>
            <person name="Alcaraz J.P."/>
            <person name="Cottet A."/>
            <person name="Casacuberta E."/>
            <person name="Monfort A."/>
            <person name="Argiriou A."/>
            <person name="flores M."/>
            <person name="Liguori R."/>
            <person name="Vitale D."/>
            <person name="Mannhaupt G."/>
            <person name="Haase D."/>
            <person name="Schoof H."/>
            <person name="Rudd S."/>
            <person name="Zaccaria P."/>
            <person name="Mewes H.W."/>
            <person name="Mayer K.F."/>
            <person name="Kaul S."/>
            <person name="Town C.D."/>
            <person name="Koo H.L."/>
            <person name="Tallon L.J."/>
            <person name="Jenkins J."/>
            <person name="Rooney T."/>
            <person name="Rizzo M."/>
            <person name="Walts A."/>
            <person name="Utterback T."/>
            <person name="Fujii C.Y."/>
            <person name="Shea T.P."/>
            <person name="Creasy T.H."/>
            <person name="Haas B."/>
            <person name="Maiti R."/>
            <person name="Wu D."/>
            <person name="Peterson J."/>
            <person name="Van Aken S."/>
            <person name="Pai G."/>
            <person name="Militscher J."/>
            <person name="Sellers P."/>
            <person name="Gill J.E."/>
            <person name="Feldblyum T.V."/>
            <person name="Preuss D."/>
            <person name="Lin X."/>
            <person name="Nierman W.C."/>
            <person name="Salzberg S.L."/>
            <person name="White O."/>
            <person name="Venter J.C."/>
            <person name="Fraser C.M."/>
            <person name="Kaneko T."/>
            <person name="Nakamura Y."/>
            <person name="Sato S."/>
            <person name="Kato T."/>
            <person name="Asamizu E."/>
            <person name="Sasamoto S."/>
            <person name="Kimura T."/>
            <person name="Idesawa K."/>
            <person name="Kawashima K."/>
            <person name="Kishida Y."/>
            <person name="Kiyokawa C."/>
            <person name="Kohara M."/>
            <person name="Matsumoto M."/>
            <person name="Matsuno A."/>
            <person name="Muraki A."/>
            <person name="Nakayama S."/>
            <person name="Nakazaki N."/>
            <person name="Shinpo S."/>
            <person name="Takeuchi C."/>
            <person name="Wada T."/>
            <person name="Watanabe A."/>
            <person name="Yamada M."/>
            <person name="Yasuda M."/>
            <person name="Tabata S."/>
        </authorList>
    </citation>
    <scope>NUCLEOTIDE SEQUENCE [LARGE SCALE GENOMIC DNA]</scope>
    <source>
        <strain evidence="3">cv. Columbia</strain>
    </source>
</reference>
<organism evidence="2 3">
    <name type="scientific">Arabidopsis thaliana</name>
    <name type="common">Mouse-ear cress</name>
    <dbReference type="NCBI Taxonomy" id="3702"/>
    <lineage>
        <taxon>Eukaryota</taxon>
        <taxon>Viridiplantae</taxon>
        <taxon>Streptophyta</taxon>
        <taxon>Embryophyta</taxon>
        <taxon>Tracheophyta</taxon>
        <taxon>Spermatophyta</taxon>
        <taxon>Magnoliopsida</taxon>
        <taxon>eudicotyledons</taxon>
        <taxon>Gunneridae</taxon>
        <taxon>Pentapetalae</taxon>
        <taxon>rosids</taxon>
        <taxon>malvids</taxon>
        <taxon>Brassicales</taxon>
        <taxon>Brassicaceae</taxon>
        <taxon>Camelineae</taxon>
        <taxon>Arabidopsis</taxon>
    </lineage>
</organism>
<keyword evidence="3" id="KW-1185">Reference proteome</keyword>
<name>A0A1I9LQ11_ARATH</name>
<dbReference type="GeneID" id="28719322"/>
<dbReference type="RefSeq" id="NP_001326681.1">
    <property type="nucleotide sequence ID" value="NM_001338801.1"/>
</dbReference>
<reference evidence="3" key="2">
    <citation type="journal article" date="2017" name="Plant J.">
        <title>Araport11: a complete reannotation of the Arabidopsis thaliana reference genome.</title>
        <authorList>
            <person name="Cheng C.Y."/>
            <person name="Krishnakumar V."/>
            <person name="Chan A.P."/>
            <person name="Thibaud-Nissen F."/>
            <person name="Schobel S."/>
            <person name="Town C.D."/>
        </authorList>
    </citation>
    <scope>GENOME REANNOTATION</scope>
    <source>
        <strain evidence="3">cv. Columbia</strain>
    </source>
</reference>
<accession>A0A1I9LQ11</accession>
<sequence length="24" mass="2995">MMTYRHVLQLNSKVNTCFRIRVQR</sequence>
<evidence type="ECO:0000313" key="2">
    <source>
        <dbReference type="EMBL" id="ANM64669.1"/>
    </source>
</evidence>
<dbReference type="TAIR" id="AT3G26395"/>
<dbReference type="Proteomes" id="UP000006548">
    <property type="component" value="Chromosome 3"/>
</dbReference>
<dbReference type="Araport" id="AT3G26395"/>
<dbReference type="AlphaFoldDB" id="A0A1I9LQ11"/>
<evidence type="ECO:0000313" key="3">
    <source>
        <dbReference type="Proteomes" id="UP000006548"/>
    </source>
</evidence>